<dbReference type="EMBL" id="JAWQEG010004597">
    <property type="protein sequence ID" value="KAK3860952.1"/>
    <property type="molecule type" value="Genomic_DNA"/>
</dbReference>
<feature type="compositionally biased region" description="Basic and acidic residues" evidence="1">
    <location>
        <begin position="63"/>
        <end position="80"/>
    </location>
</feature>
<comment type="caution">
    <text evidence="2">The sequence shown here is derived from an EMBL/GenBank/DDBJ whole genome shotgun (WGS) entry which is preliminary data.</text>
</comment>
<dbReference type="AlphaFoldDB" id="A0AAE1ET42"/>
<evidence type="ECO:0000313" key="3">
    <source>
        <dbReference type="Proteomes" id="UP001286313"/>
    </source>
</evidence>
<sequence length="92" mass="10830">MIVLCQSYPIHFAIPSTNAYYYYQVLTRHSKTGKIHEYYRIQTDRQAGRCERKEGRIAYTRSIDNKEKKKQEAEGQKDRLGYLGLPQPTSSR</sequence>
<feature type="region of interest" description="Disordered" evidence="1">
    <location>
        <begin position="61"/>
        <end position="92"/>
    </location>
</feature>
<evidence type="ECO:0000313" key="2">
    <source>
        <dbReference type="EMBL" id="KAK3860952.1"/>
    </source>
</evidence>
<accession>A0AAE1ET42</accession>
<gene>
    <name evidence="2" type="ORF">Pcinc_033015</name>
</gene>
<reference evidence="2" key="1">
    <citation type="submission" date="2023-10" db="EMBL/GenBank/DDBJ databases">
        <title>Genome assemblies of two species of porcelain crab, Petrolisthes cinctipes and Petrolisthes manimaculis (Anomura: Porcellanidae).</title>
        <authorList>
            <person name="Angst P."/>
        </authorList>
    </citation>
    <scope>NUCLEOTIDE SEQUENCE</scope>
    <source>
        <strain evidence="2">PB745_01</strain>
        <tissue evidence="2">Gill</tissue>
    </source>
</reference>
<proteinExistence type="predicted"/>
<keyword evidence="3" id="KW-1185">Reference proteome</keyword>
<protein>
    <submittedName>
        <fullName evidence="2">Uncharacterized protein</fullName>
    </submittedName>
</protein>
<organism evidence="2 3">
    <name type="scientific">Petrolisthes cinctipes</name>
    <name type="common">Flat porcelain crab</name>
    <dbReference type="NCBI Taxonomy" id="88211"/>
    <lineage>
        <taxon>Eukaryota</taxon>
        <taxon>Metazoa</taxon>
        <taxon>Ecdysozoa</taxon>
        <taxon>Arthropoda</taxon>
        <taxon>Crustacea</taxon>
        <taxon>Multicrustacea</taxon>
        <taxon>Malacostraca</taxon>
        <taxon>Eumalacostraca</taxon>
        <taxon>Eucarida</taxon>
        <taxon>Decapoda</taxon>
        <taxon>Pleocyemata</taxon>
        <taxon>Anomura</taxon>
        <taxon>Galatheoidea</taxon>
        <taxon>Porcellanidae</taxon>
        <taxon>Petrolisthes</taxon>
    </lineage>
</organism>
<evidence type="ECO:0000256" key="1">
    <source>
        <dbReference type="SAM" id="MobiDB-lite"/>
    </source>
</evidence>
<name>A0AAE1ET42_PETCI</name>
<dbReference type="Proteomes" id="UP001286313">
    <property type="component" value="Unassembled WGS sequence"/>
</dbReference>